<feature type="non-terminal residue" evidence="1">
    <location>
        <position position="293"/>
    </location>
</feature>
<dbReference type="PANTHER" id="PTHR15503:SF22">
    <property type="entry name" value="TRANSPOSON TY3-I GAG POLYPROTEIN"/>
    <property type="match status" value="1"/>
</dbReference>
<sequence length="293" mass="31664">AHGSLPGGTLWEIKEEILARDPPSSLDQLVELAIRLDKRFELHCRARAPVPVPRAQSSAVSFPVVASSEPEPIQLGGLHISAAERQRCILESLCMVSSKREGSSVDRGVLASATTLSLSHKTRTSLTALLRCGYATQSCAALIDSGAEGNFMDEDWALDHGIPLLSVLNDPPTTYVLDGHVLSKISRATVPEEPGDLSGVPREYHDLRAVFSRSRSATLSPHRPYNCSIDLIPGSIPPRGKLYSLSVPELEAQRTPSKTRSLISSVLQRTALTQRPFSPMVVWLGQLSGESSS</sequence>
<dbReference type="Proteomes" id="UP001529510">
    <property type="component" value="Unassembled WGS sequence"/>
</dbReference>
<keyword evidence="2" id="KW-1185">Reference proteome</keyword>
<organism evidence="1 2">
    <name type="scientific">Cirrhinus mrigala</name>
    <name type="common">Mrigala</name>
    <dbReference type="NCBI Taxonomy" id="683832"/>
    <lineage>
        <taxon>Eukaryota</taxon>
        <taxon>Metazoa</taxon>
        <taxon>Chordata</taxon>
        <taxon>Craniata</taxon>
        <taxon>Vertebrata</taxon>
        <taxon>Euteleostomi</taxon>
        <taxon>Actinopterygii</taxon>
        <taxon>Neopterygii</taxon>
        <taxon>Teleostei</taxon>
        <taxon>Ostariophysi</taxon>
        <taxon>Cypriniformes</taxon>
        <taxon>Cyprinidae</taxon>
        <taxon>Labeoninae</taxon>
        <taxon>Labeonini</taxon>
        <taxon>Cirrhinus</taxon>
    </lineage>
</organism>
<protein>
    <submittedName>
        <fullName evidence="1">Uncharacterized protein</fullName>
    </submittedName>
</protein>
<accession>A0ABD0MP03</accession>
<reference evidence="1 2" key="1">
    <citation type="submission" date="2024-05" db="EMBL/GenBank/DDBJ databases">
        <title>Genome sequencing and assembly of Indian major carp, Cirrhinus mrigala (Hamilton, 1822).</title>
        <authorList>
            <person name="Mohindra V."/>
            <person name="Chowdhury L.M."/>
            <person name="Lal K."/>
            <person name="Jena J.K."/>
        </authorList>
    </citation>
    <scope>NUCLEOTIDE SEQUENCE [LARGE SCALE GENOMIC DNA]</scope>
    <source>
        <strain evidence="1">CM1030</strain>
        <tissue evidence="1">Blood</tissue>
    </source>
</reference>
<proteinExistence type="predicted"/>
<evidence type="ECO:0000313" key="2">
    <source>
        <dbReference type="Proteomes" id="UP001529510"/>
    </source>
</evidence>
<gene>
    <name evidence="1" type="ORF">M9458_054009</name>
</gene>
<feature type="non-terminal residue" evidence="1">
    <location>
        <position position="1"/>
    </location>
</feature>
<dbReference type="EMBL" id="JAMKFB020000280">
    <property type="protein sequence ID" value="KAL0150705.1"/>
    <property type="molecule type" value="Genomic_DNA"/>
</dbReference>
<dbReference type="AlphaFoldDB" id="A0ABD0MP03"/>
<evidence type="ECO:0000313" key="1">
    <source>
        <dbReference type="EMBL" id="KAL0150705.1"/>
    </source>
</evidence>
<dbReference type="InterPro" id="IPR032567">
    <property type="entry name" value="RTL1-rel"/>
</dbReference>
<name>A0ABD0MP03_CIRMR</name>
<dbReference type="PANTHER" id="PTHR15503">
    <property type="entry name" value="LDOC1 RELATED"/>
    <property type="match status" value="1"/>
</dbReference>
<comment type="caution">
    <text evidence="1">The sequence shown here is derived from an EMBL/GenBank/DDBJ whole genome shotgun (WGS) entry which is preliminary data.</text>
</comment>